<dbReference type="OrthoDB" id="6555579at2"/>
<reference evidence="1 4" key="3">
    <citation type="journal article" date="2017" name="Nat. Microbiol.">
        <title>Natural product diversity associated with the nematode symbionts Photorhabdus and Xenorhabdus.</title>
        <authorList>
            <person name="Tobias N.J."/>
            <person name="Wolff H."/>
            <person name="Djahanschiri B."/>
            <person name="Grundmann F."/>
            <person name="Kronenwerth M."/>
            <person name="Shi Y.M."/>
            <person name="Simonyi S."/>
            <person name="Grun P."/>
            <person name="Shapiro-Ilan D."/>
            <person name="Pidot S.J."/>
            <person name="Stinear T.P."/>
            <person name="Ebersberger I."/>
            <person name="Bode H.B."/>
        </authorList>
    </citation>
    <scope>NUCLEOTIDE SEQUENCE [LARGE SCALE GENOMIC DNA]</scope>
    <source>
        <strain evidence="1 4">DSM 16336</strain>
    </source>
</reference>
<protein>
    <submittedName>
        <fullName evidence="2">Uncharacterized protein</fullName>
    </submittedName>
</protein>
<evidence type="ECO:0000313" key="4">
    <source>
        <dbReference type="Proteomes" id="UP000224871"/>
    </source>
</evidence>
<dbReference type="Proteomes" id="UP000196435">
    <property type="component" value="Unassembled WGS sequence"/>
</dbReference>
<gene>
    <name evidence="1" type="ORF">Xinn_03872</name>
    <name evidence="2" type="ORF">XIS1_1810007</name>
</gene>
<dbReference type="RefSeq" id="WP_086956829.1">
    <property type="nucleotide sequence ID" value="NZ_CAWNQC010000302.1"/>
</dbReference>
<keyword evidence="4" id="KW-1185">Reference proteome</keyword>
<evidence type="ECO:0000313" key="1">
    <source>
        <dbReference type="EMBL" id="PHM28137.1"/>
    </source>
</evidence>
<dbReference type="AlphaFoldDB" id="A0A1N6MX36"/>
<dbReference type="Proteomes" id="UP000224871">
    <property type="component" value="Unassembled WGS sequence"/>
</dbReference>
<reference evidence="3" key="1">
    <citation type="submission" date="2016-12" db="EMBL/GenBank/DDBJ databases">
        <authorList>
            <person name="Gaudriault S."/>
        </authorList>
    </citation>
    <scope>NUCLEOTIDE SEQUENCE [LARGE SCALE GENOMIC DNA]</scope>
    <source>
        <strain evidence="3">HGB1681 (deposited as PTA-6826 in the American Type Culture Collection)</strain>
    </source>
</reference>
<organism evidence="2 3">
    <name type="scientific">Xenorhabdus innexi</name>
    <dbReference type="NCBI Taxonomy" id="290109"/>
    <lineage>
        <taxon>Bacteria</taxon>
        <taxon>Pseudomonadati</taxon>
        <taxon>Pseudomonadota</taxon>
        <taxon>Gammaproteobacteria</taxon>
        <taxon>Enterobacterales</taxon>
        <taxon>Morganellaceae</taxon>
        <taxon>Xenorhabdus</taxon>
    </lineage>
</organism>
<evidence type="ECO:0000313" key="2">
    <source>
        <dbReference type="EMBL" id="SIP73344.1"/>
    </source>
</evidence>
<dbReference type="EMBL" id="NIBU01000099">
    <property type="protein sequence ID" value="PHM28137.1"/>
    <property type="molecule type" value="Genomic_DNA"/>
</dbReference>
<reference evidence="2" key="2">
    <citation type="submission" date="2016-12" db="EMBL/GenBank/DDBJ databases">
        <authorList>
            <person name="Song W.-J."/>
            <person name="Kurnit D.M."/>
        </authorList>
    </citation>
    <scope>NUCLEOTIDE SEQUENCE [LARGE SCALE GENOMIC DNA]</scope>
    <source>
        <strain evidence="2">HGB1681</strain>
    </source>
</reference>
<name>A0A1N6MX36_9GAMM</name>
<proteinExistence type="predicted"/>
<dbReference type="EMBL" id="FTLG01000092">
    <property type="protein sequence ID" value="SIP73344.1"/>
    <property type="molecule type" value="Genomic_DNA"/>
</dbReference>
<sequence length="137" mass="15247">MAFESQHKNTRVSSRRGSEADIVVSQTYKKSSETQEFSVRISSVVMDIIGVGMGGKVDILHDSDTDRWMIKVVNDSGFTVTGKEGAVTGLVRYTLKKGHFRFTDDDNALPIKKECDDESLDYSTNGCVVFKLVDNEE</sequence>
<accession>A0A1N6MX36</accession>
<evidence type="ECO:0000313" key="3">
    <source>
        <dbReference type="Proteomes" id="UP000196435"/>
    </source>
</evidence>